<keyword evidence="3" id="KW-1185">Reference proteome</keyword>
<feature type="domain" description="Cyclic nucleotide-binding" evidence="1">
    <location>
        <begin position="171"/>
        <end position="292"/>
    </location>
</feature>
<accession>A0A7T3RCV2</accession>
<name>A0A7T3RCV2_9SPIR</name>
<sequence length="399" mass="45417">MLQLSFVNFRQNSYILVEGTPATDRFFIIQSGRVKCFHELSIPGSVPAILGPGDFVGVIPCMSGHAQTESVVALTNVVAIMVRKDQYPELIMKNTPVAMKIVRAFAHDMRSLNDNLTKITLKKTIIDSPEELFKIADYYENSGHTDVATYGYYQYLKECPRGPKSEDAKRRFSSLKPRSKAVYFEATNELVRSYPRGTMIFSECQHGSDMFVIQEGSVRITKVVDHAEVTLALLKKGDMFGEMALLENKPRSASAIAHDNCRLMTINRANFDQMVATQPQMISRLTIMFADRLWGLYRQLVNTQFREPREKMIDMLALQIEKQKINAVRGMTFMTDLTISDLVNLCGLPPEYEAQAVYQLQSDQNVRIVDGKINIPDVMELIRQAAFYRKQNNRRANEQ</sequence>
<dbReference type="PANTHER" id="PTHR24567:SF74">
    <property type="entry name" value="HTH-TYPE TRANSCRIPTIONAL REGULATOR ARCR"/>
    <property type="match status" value="1"/>
</dbReference>
<evidence type="ECO:0000313" key="2">
    <source>
        <dbReference type="EMBL" id="QQA00794.1"/>
    </source>
</evidence>
<dbReference type="EMBL" id="CP064936">
    <property type="protein sequence ID" value="QQA00794.1"/>
    <property type="molecule type" value="Genomic_DNA"/>
</dbReference>
<dbReference type="AlphaFoldDB" id="A0A7T3RCV2"/>
<organism evidence="2 3">
    <name type="scientific">Treponema peruense</name>
    <dbReference type="NCBI Taxonomy" id="2787628"/>
    <lineage>
        <taxon>Bacteria</taxon>
        <taxon>Pseudomonadati</taxon>
        <taxon>Spirochaetota</taxon>
        <taxon>Spirochaetia</taxon>
        <taxon>Spirochaetales</taxon>
        <taxon>Treponemataceae</taxon>
        <taxon>Treponema</taxon>
    </lineage>
</organism>
<dbReference type="InterPro" id="IPR018490">
    <property type="entry name" value="cNMP-bd_dom_sf"/>
</dbReference>
<dbReference type="SUPFAM" id="SSF51206">
    <property type="entry name" value="cAMP-binding domain-like"/>
    <property type="match status" value="2"/>
</dbReference>
<dbReference type="InterPro" id="IPR000595">
    <property type="entry name" value="cNMP-bd_dom"/>
</dbReference>
<protein>
    <submittedName>
        <fullName evidence="2">Cyclic nucleotide-binding domain-containing protein</fullName>
    </submittedName>
</protein>
<dbReference type="PROSITE" id="PS50042">
    <property type="entry name" value="CNMP_BINDING_3"/>
    <property type="match status" value="2"/>
</dbReference>
<dbReference type="GO" id="GO:0005829">
    <property type="term" value="C:cytosol"/>
    <property type="evidence" value="ECO:0007669"/>
    <property type="project" value="TreeGrafter"/>
</dbReference>
<dbReference type="Proteomes" id="UP000595224">
    <property type="component" value="Chromosome"/>
</dbReference>
<dbReference type="GO" id="GO:0003700">
    <property type="term" value="F:DNA-binding transcription factor activity"/>
    <property type="evidence" value="ECO:0007669"/>
    <property type="project" value="TreeGrafter"/>
</dbReference>
<feature type="domain" description="Cyclic nucleotide-binding" evidence="1">
    <location>
        <begin position="1"/>
        <end position="108"/>
    </location>
</feature>
<dbReference type="PROSITE" id="PS00889">
    <property type="entry name" value="CNMP_BINDING_2"/>
    <property type="match status" value="1"/>
</dbReference>
<dbReference type="Gene3D" id="2.60.120.10">
    <property type="entry name" value="Jelly Rolls"/>
    <property type="match status" value="2"/>
</dbReference>
<dbReference type="InterPro" id="IPR018488">
    <property type="entry name" value="cNMP-bd_CS"/>
</dbReference>
<gene>
    <name evidence="2" type="ORF">IWA51_11130</name>
</gene>
<reference evidence="2 3" key="1">
    <citation type="submission" date="2020-11" db="EMBL/GenBank/DDBJ databases">
        <title>Treponema Peruensis nv. sp., first commensal Treponema isolated from human feces.</title>
        <authorList>
            <person name="Belkhou C."/>
            <person name="Raes J."/>
        </authorList>
    </citation>
    <scope>NUCLEOTIDE SEQUENCE [LARGE SCALE GENOMIC DNA]</scope>
    <source>
        <strain evidence="2 3">RCC2812</strain>
    </source>
</reference>
<dbReference type="KEGG" id="tper:IWA51_11130"/>
<dbReference type="Pfam" id="PF00027">
    <property type="entry name" value="cNMP_binding"/>
    <property type="match status" value="2"/>
</dbReference>
<proteinExistence type="predicted"/>
<dbReference type="InterPro" id="IPR050397">
    <property type="entry name" value="Env_Response_Regulators"/>
</dbReference>
<dbReference type="SMART" id="SM00100">
    <property type="entry name" value="cNMP"/>
    <property type="match status" value="2"/>
</dbReference>
<dbReference type="CDD" id="cd00038">
    <property type="entry name" value="CAP_ED"/>
    <property type="match status" value="2"/>
</dbReference>
<dbReference type="InterPro" id="IPR014710">
    <property type="entry name" value="RmlC-like_jellyroll"/>
</dbReference>
<dbReference type="PANTHER" id="PTHR24567">
    <property type="entry name" value="CRP FAMILY TRANSCRIPTIONAL REGULATORY PROTEIN"/>
    <property type="match status" value="1"/>
</dbReference>
<evidence type="ECO:0000259" key="1">
    <source>
        <dbReference type="PROSITE" id="PS50042"/>
    </source>
</evidence>
<evidence type="ECO:0000313" key="3">
    <source>
        <dbReference type="Proteomes" id="UP000595224"/>
    </source>
</evidence>